<dbReference type="PATRIC" id="fig|1121451.3.peg.3413"/>
<protein>
    <submittedName>
        <fullName evidence="2">Putative Phosphate-binding protein</fullName>
    </submittedName>
</protein>
<dbReference type="AlphaFoldDB" id="L0RGZ6"/>
<dbReference type="eggNOG" id="COG3221">
    <property type="taxonomic scope" value="Bacteria"/>
</dbReference>
<dbReference type="STRING" id="1121451.DESAM_23208"/>
<dbReference type="EMBL" id="FO203522">
    <property type="protein sequence ID" value="CCO25475.1"/>
    <property type="molecule type" value="Genomic_DNA"/>
</dbReference>
<gene>
    <name evidence="2" type="ORF">DESAM_23208</name>
</gene>
<proteinExistence type="predicted"/>
<reference evidence="2 3" key="1">
    <citation type="submission" date="2012-10" db="EMBL/GenBank/DDBJ databases">
        <authorList>
            <person name="Genoscope - CEA"/>
        </authorList>
    </citation>
    <scope>NUCLEOTIDE SEQUENCE [LARGE SCALE GENOMIC DNA]</scope>
    <source>
        <strain evidence="3">AM13 / DSM 14728</strain>
    </source>
</reference>
<sequence length="311" mass="34569">MKYFSSLIFMLSLLAGSFFVSTAVPVFAGSNIAAPGRTLYIGRVSNSPRKDYIPMKLMGNFLVSRLKQHGYTQLEVVFAKNNAEMAELFKKGELDIASETIYGASIFMNDGGAVPLLIEKRDGMLTYFGILFARKDSSIKNLEGLEGAYIAFEDAGSTSGYFLPRNLFLSKGYKLEEMEAPLRGKPNVPNDLLGYGFAEDELKLVTWVFNGYADIGCLGMKDWNNEKRVPSKMKKDLAIIGRTEEVPRSILLVGRHLSTEVRASLVEILLTVDQTEQGRKAVSGYRGATGYIRIDKSTDEIINRMRYLSGN</sequence>
<organism evidence="2 3">
    <name type="scientific">Maridesulfovibrio hydrothermalis AM13 = DSM 14728</name>
    <dbReference type="NCBI Taxonomy" id="1121451"/>
    <lineage>
        <taxon>Bacteria</taxon>
        <taxon>Pseudomonadati</taxon>
        <taxon>Thermodesulfobacteriota</taxon>
        <taxon>Desulfovibrionia</taxon>
        <taxon>Desulfovibrionales</taxon>
        <taxon>Desulfovibrionaceae</taxon>
        <taxon>Maridesulfovibrio</taxon>
    </lineage>
</organism>
<name>L0RGZ6_9BACT</name>
<dbReference type="HOGENOM" id="CLU_051472_6_1_7"/>
<evidence type="ECO:0000313" key="3">
    <source>
        <dbReference type="Proteomes" id="UP000010808"/>
    </source>
</evidence>
<dbReference type="PANTHER" id="PTHR35841">
    <property type="entry name" value="PHOSPHONATES-BINDING PERIPLASMIC PROTEIN"/>
    <property type="match status" value="1"/>
</dbReference>
<accession>L0RGZ6</accession>
<evidence type="ECO:0000313" key="2">
    <source>
        <dbReference type="EMBL" id="CCO25475.1"/>
    </source>
</evidence>
<feature type="signal peptide" evidence="1">
    <location>
        <begin position="1"/>
        <end position="28"/>
    </location>
</feature>
<dbReference type="PANTHER" id="PTHR35841:SF1">
    <property type="entry name" value="PHOSPHONATES-BINDING PERIPLASMIC PROTEIN"/>
    <property type="match status" value="1"/>
</dbReference>
<dbReference type="RefSeq" id="WP_015338072.1">
    <property type="nucleotide sequence ID" value="NC_020055.1"/>
</dbReference>
<dbReference type="Pfam" id="PF12974">
    <property type="entry name" value="Phosphonate-bd"/>
    <property type="match status" value="1"/>
</dbReference>
<dbReference type="Proteomes" id="UP000010808">
    <property type="component" value="Chromosome"/>
</dbReference>
<keyword evidence="1" id="KW-0732">Signal</keyword>
<keyword evidence="3" id="KW-1185">Reference proteome</keyword>
<feature type="chain" id="PRO_5003947321" evidence="1">
    <location>
        <begin position="29"/>
        <end position="311"/>
    </location>
</feature>
<dbReference type="SUPFAM" id="SSF53850">
    <property type="entry name" value="Periplasmic binding protein-like II"/>
    <property type="match status" value="1"/>
</dbReference>
<evidence type="ECO:0000256" key="1">
    <source>
        <dbReference type="SAM" id="SignalP"/>
    </source>
</evidence>
<dbReference type="KEGG" id="dhy:DESAM_23208"/>
<dbReference type="Gene3D" id="3.40.190.10">
    <property type="entry name" value="Periplasmic binding protein-like II"/>
    <property type="match status" value="2"/>
</dbReference>